<dbReference type="InterPro" id="IPR052020">
    <property type="entry name" value="Cyclic_di-GMP/3'3'-cGAMP_PDE"/>
</dbReference>
<dbReference type="GO" id="GO:0016787">
    <property type="term" value="F:hydrolase activity"/>
    <property type="evidence" value="ECO:0007669"/>
    <property type="project" value="UniProtKB-KW"/>
</dbReference>
<evidence type="ECO:0000313" key="4">
    <source>
        <dbReference type="EMBL" id="AXV09024.1"/>
    </source>
</evidence>
<dbReference type="SMART" id="SM00471">
    <property type="entry name" value="HDc"/>
    <property type="match status" value="1"/>
</dbReference>
<evidence type="ECO:0000256" key="1">
    <source>
        <dbReference type="SAM" id="MobiDB-lite"/>
    </source>
</evidence>
<feature type="domain" description="HD-GYP" evidence="3">
    <location>
        <begin position="118"/>
        <end position="314"/>
    </location>
</feature>
<name>A0A346Y3H7_9ACTN</name>
<feature type="transmembrane region" description="Helical" evidence="2">
    <location>
        <begin position="39"/>
        <end position="62"/>
    </location>
</feature>
<keyword evidence="5" id="KW-1185">Reference proteome</keyword>
<dbReference type="OrthoDB" id="9802066at2"/>
<evidence type="ECO:0000256" key="2">
    <source>
        <dbReference type="SAM" id="Phobius"/>
    </source>
</evidence>
<dbReference type="Gene3D" id="1.10.3210.10">
    <property type="entry name" value="Hypothetical protein af1432"/>
    <property type="match status" value="1"/>
</dbReference>
<dbReference type="EMBL" id="CP031165">
    <property type="protein sequence ID" value="AXV09024.1"/>
    <property type="molecule type" value="Genomic_DNA"/>
</dbReference>
<dbReference type="CDD" id="cd00077">
    <property type="entry name" value="HDc"/>
    <property type="match status" value="1"/>
</dbReference>
<gene>
    <name evidence="4" type="ORF">DVS28_a4359</name>
</gene>
<feature type="compositionally biased region" description="Pro residues" evidence="1">
    <location>
        <begin position="425"/>
        <end position="452"/>
    </location>
</feature>
<dbReference type="Proteomes" id="UP000264006">
    <property type="component" value="Chromosome"/>
</dbReference>
<dbReference type="InterPro" id="IPR003607">
    <property type="entry name" value="HD/PDEase_dom"/>
</dbReference>
<protein>
    <submittedName>
        <fullName evidence="4">HD-hydrolase domain</fullName>
    </submittedName>
</protein>
<dbReference type="InterPro" id="IPR037522">
    <property type="entry name" value="HD_GYP_dom"/>
</dbReference>
<keyword evidence="2" id="KW-0812">Transmembrane</keyword>
<dbReference type="SUPFAM" id="SSF109604">
    <property type="entry name" value="HD-domain/PDEase-like"/>
    <property type="match status" value="1"/>
</dbReference>
<evidence type="ECO:0000259" key="3">
    <source>
        <dbReference type="PROSITE" id="PS51832"/>
    </source>
</evidence>
<evidence type="ECO:0000313" key="5">
    <source>
        <dbReference type="Proteomes" id="UP000264006"/>
    </source>
</evidence>
<dbReference type="Pfam" id="PF13487">
    <property type="entry name" value="HD_5"/>
    <property type="match status" value="1"/>
</dbReference>
<dbReference type="PROSITE" id="PS51832">
    <property type="entry name" value="HD_GYP"/>
    <property type="match status" value="1"/>
</dbReference>
<feature type="compositionally biased region" description="Low complexity" evidence="1">
    <location>
        <begin position="453"/>
        <end position="468"/>
    </location>
</feature>
<dbReference type="KEGG" id="euz:DVS28_a4359"/>
<feature type="region of interest" description="Disordered" evidence="1">
    <location>
        <begin position="400"/>
        <end position="589"/>
    </location>
</feature>
<proteinExistence type="predicted"/>
<keyword evidence="4" id="KW-0378">Hydrolase</keyword>
<dbReference type="AlphaFoldDB" id="A0A346Y3H7"/>
<dbReference type="PANTHER" id="PTHR45228">
    <property type="entry name" value="CYCLIC DI-GMP PHOSPHODIESTERASE TM_0186-RELATED"/>
    <property type="match status" value="1"/>
</dbReference>
<feature type="compositionally biased region" description="Low complexity" evidence="1">
    <location>
        <begin position="495"/>
        <end position="505"/>
    </location>
</feature>
<feature type="compositionally biased region" description="Low complexity" evidence="1">
    <location>
        <begin position="514"/>
        <end position="525"/>
    </location>
</feature>
<feature type="compositionally biased region" description="Pro residues" evidence="1">
    <location>
        <begin position="469"/>
        <end position="488"/>
    </location>
</feature>
<accession>A0A346Y3H7</accession>
<feature type="compositionally biased region" description="Basic and acidic residues" evidence="1">
    <location>
        <begin position="560"/>
        <end position="569"/>
    </location>
</feature>
<dbReference type="RefSeq" id="WP_114593275.1">
    <property type="nucleotide sequence ID" value="NZ_CP031165.1"/>
</dbReference>
<reference evidence="4 5" key="1">
    <citation type="submission" date="2018-09" db="EMBL/GenBank/DDBJ databases">
        <title>Complete genome sequence of Euzebya sp. DY32-46 isolated from seawater of Pacific Ocean.</title>
        <authorList>
            <person name="Xu L."/>
            <person name="Wu Y.-H."/>
            <person name="Xu X.-W."/>
        </authorList>
    </citation>
    <scope>NUCLEOTIDE SEQUENCE [LARGE SCALE GENOMIC DNA]</scope>
    <source>
        <strain evidence="4 5">DY32-46</strain>
    </source>
</reference>
<keyword evidence="2" id="KW-0472">Membrane</keyword>
<feature type="compositionally biased region" description="Acidic residues" evidence="1">
    <location>
        <begin position="538"/>
        <end position="559"/>
    </location>
</feature>
<feature type="transmembrane region" description="Helical" evidence="2">
    <location>
        <begin position="12"/>
        <end position="33"/>
    </location>
</feature>
<keyword evidence="2" id="KW-1133">Transmembrane helix</keyword>
<organism evidence="4 5">
    <name type="scientific">Euzebya pacifica</name>
    <dbReference type="NCBI Taxonomy" id="1608957"/>
    <lineage>
        <taxon>Bacteria</taxon>
        <taxon>Bacillati</taxon>
        <taxon>Actinomycetota</taxon>
        <taxon>Nitriliruptoria</taxon>
        <taxon>Euzebyales</taxon>
    </lineage>
</organism>
<sequence>MGWKRRPITASVIRILVTVAPVAASMAAVALLWRPAPPSAGIGLVLLQALAMAIVVVTVFVVGRKLAMLALPLEALYRLDLAFPEAIPSRFRLARRVNAQRTLEARVADARAASRGDDVTAAAEAVLELLLALDRHDRRTRGHAERVRVYTDVLALELGLAEEDRDKLRWVALLHDIGKLHVSPELLNKNGAPDDLEWQVLRAHPDAGRLLLGPLGDWLAPWSDGVAEHHERWDGRGYPRGLRGHQISRAARIITLTDSYEVMTAPRSYKPAMSHGEALEELKAHSGTQFDPEMVRAFMAIPLRRLRPTLIGVALPPLARGGYELARMFAGAPSPQVSHVKQALVGGVAVSVAMAGAMPGVPGPAVGGDPQVVVASVPHQPDFLSLLDDDEVDVPEVERHTFDVGEPLGATSREVDVPAVVEEAPPTPEPIEETPPPVEDTPSTPPRVPPRPASTTTAPHAVEPTSTTPAPPPAEPAPASEPAPPAPADEPAEPPSAAGPEPVAPDLDPPVEEPQPVAEPEAVEPIVDEPPPRHGEDHDDDRDDDDRDDDDRGDDDDDGRWDGRHGRDDDDRDDDDLDDWDDWDDEEDD</sequence>
<feature type="compositionally biased region" description="Acidic residues" evidence="1">
    <location>
        <begin position="570"/>
        <end position="589"/>
    </location>
</feature>